<comment type="catalytic activity">
    <reaction evidence="7">
        <text>(S)-4-amino-5-oxopentanoate + tRNA(Glu) + NADP(+) = L-glutamyl-tRNA(Glu) + NADPH + H(+)</text>
        <dbReference type="Rhea" id="RHEA:12344"/>
        <dbReference type="Rhea" id="RHEA-COMP:9663"/>
        <dbReference type="Rhea" id="RHEA-COMP:9680"/>
        <dbReference type="ChEBI" id="CHEBI:15378"/>
        <dbReference type="ChEBI" id="CHEBI:57501"/>
        <dbReference type="ChEBI" id="CHEBI:57783"/>
        <dbReference type="ChEBI" id="CHEBI:58349"/>
        <dbReference type="ChEBI" id="CHEBI:78442"/>
        <dbReference type="ChEBI" id="CHEBI:78520"/>
        <dbReference type="EC" id="1.2.1.70"/>
    </reaction>
</comment>
<evidence type="ECO:0000259" key="10">
    <source>
        <dbReference type="Pfam" id="PF05201"/>
    </source>
</evidence>
<comment type="pathway">
    <text evidence="1">Porphyrin-containing compound metabolism; protoporphyrin-IX biosynthesis; 5-aminolevulinate from L-glutamyl-tRNA(Glu): step 1/2.</text>
</comment>
<dbReference type="InterPro" id="IPR015896">
    <property type="entry name" value="4pyrrol_synth_GluRdtase_dimer"/>
</dbReference>
<dbReference type="UniPathway" id="UPA00251">
    <property type="reaction ID" value="UER00316"/>
</dbReference>
<evidence type="ECO:0000256" key="3">
    <source>
        <dbReference type="ARBA" id="ARBA00012970"/>
    </source>
</evidence>
<evidence type="ECO:0000256" key="4">
    <source>
        <dbReference type="ARBA" id="ARBA00022857"/>
    </source>
</evidence>
<dbReference type="GO" id="GO:0008883">
    <property type="term" value="F:glutamyl-tRNA reductase activity"/>
    <property type="evidence" value="ECO:0007669"/>
    <property type="project" value="UniProtKB-EC"/>
</dbReference>
<dbReference type="InterPro" id="IPR006151">
    <property type="entry name" value="Shikm_DH/Glu-tRNA_Rdtase"/>
</dbReference>
<dbReference type="InterPro" id="IPR036343">
    <property type="entry name" value="GluRdtase_N_sf"/>
</dbReference>
<dbReference type="Pfam" id="PF05201">
    <property type="entry name" value="GlutR_N"/>
    <property type="match status" value="1"/>
</dbReference>
<dbReference type="Pfam" id="PF01488">
    <property type="entry name" value="Shikimate_DH"/>
    <property type="match status" value="1"/>
</dbReference>
<comment type="similarity">
    <text evidence="2">Belongs to the glutamyl-tRNA reductase family.</text>
</comment>
<dbReference type="FunFam" id="3.30.460.30:FF:000001">
    <property type="entry name" value="Glutamyl-tRNA reductase"/>
    <property type="match status" value="1"/>
</dbReference>
<feature type="non-terminal residue" evidence="11">
    <location>
        <position position="1"/>
    </location>
</feature>
<keyword evidence="4" id="KW-0521">NADP</keyword>
<dbReference type="SUPFAM" id="SSF69075">
    <property type="entry name" value="Glutamyl tRNA-reductase dimerization domain"/>
    <property type="match status" value="1"/>
</dbReference>
<dbReference type="InterPro" id="IPR036291">
    <property type="entry name" value="NAD(P)-bd_dom_sf"/>
</dbReference>
<feature type="domain" description="Glutamyl-tRNA reductase N-terminal" evidence="10">
    <location>
        <begin position="26"/>
        <end position="175"/>
    </location>
</feature>
<proteinExistence type="inferred from homology"/>
<evidence type="ECO:0000259" key="9">
    <source>
        <dbReference type="Pfam" id="PF01488"/>
    </source>
</evidence>
<keyword evidence="5 11" id="KW-0560">Oxidoreductase</keyword>
<dbReference type="InterPro" id="IPR018214">
    <property type="entry name" value="GluRdtase_CS"/>
</dbReference>
<dbReference type="HAMAP" id="MF_00087">
    <property type="entry name" value="Glu_tRNA_reductase"/>
    <property type="match status" value="1"/>
</dbReference>
<dbReference type="FunFam" id="3.40.50.720:FF:000031">
    <property type="entry name" value="Glutamyl-tRNA reductase"/>
    <property type="match status" value="1"/>
</dbReference>
<dbReference type="PROSITE" id="PS00747">
    <property type="entry name" value="GLUTR"/>
    <property type="match status" value="1"/>
</dbReference>
<evidence type="ECO:0000256" key="2">
    <source>
        <dbReference type="ARBA" id="ARBA00005916"/>
    </source>
</evidence>
<reference evidence="11" key="1">
    <citation type="submission" date="2018-06" db="EMBL/GenBank/DDBJ databases">
        <authorList>
            <person name="Zhirakovskaya E."/>
        </authorList>
    </citation>
    <scope>NUCLEOTIDE SEQUENCE</scope>
</reference>
<keyword evidence="6" id="KW-0627">Porphyrin biosynthesis</keyword>
<evidence type="ECO:0000313" key="11">
    <source>
        <dbReference type="EMBL" id="VAX34642.1"/>
    </source>
</evidence>
<evidence type="ECO:0000256" key="6">
    <source>
        <dbReference type="ARBA" id="ARBA00023244"/>
    </source>
</evidence>
<evidence type="ECO:0000256" key="1">
    <source>
        <dbReference type="ARBA" id="ARBA00005059"/>
    </source>
</evidence>
<organism evidence="11">
    <name type="scientific">hydrothermal vent metagenome</name>
    <dbReference type="NCBI Taxonomy" id="652676"/>
    <lineage>
        <taxon>unclassified sequences</taxon>
        <taxon>metagenomes</taxon>
        <taxon>ecological metagenomes</taxon>
    </lineage>
</organism>
<evidence type="ECO:0000256" key="5">
    <source>
        <dbReference type="ARBA" id="ARBA00023002"/>
    </source>
</evidence>
<dbReference type="SUPFAM" id="SSF69742">
    <property type="entry name" value="Glutamyl tRNA-reductase catalytic, N-terminal domain"/>
    <property type="match status" value="1"/>
</dbReference>
<feature type="domain" description="Tetrapyrrole biosynthesis glutamyl-tRNA reductase dimerisation" evidence="8">
    <location>
        <begin position="339"/>
        <end position="435"/>
    </location>
</feature>
<feature type="domain" description="Quinate/shikimate 5-dehydrogenase/glutamyl-tRNA reductase" evidence="9">
    <location>
        <begin position="190"/>
        <end position="325"/>
    </location>
</feature>
<dbReference type="CDD" id="cd05213">
    <property type="entry name" value="NAD_bind_Glutamyl_tRNA_reduct"/>
    <property type="match status" value="1"/>
</dbReference>
<dbReference type="Pfam" id="PF00745">
    <property type="entry name" value="GlutR_dimer"/>
    <property type="match status" value="1"/>
</dbReference>
<evidence type="ECO:0000259" key="8">
    <source>
        <dbReference type="Pfam" id="PF00745"/>
    </source>
</evidence>
<dbReference type="SUPFAM" id="SSF51735">
    <property type="entry name" value="NAD(P)-binding Rossmann-fold domains"/>
    <property type="match status" value="1"/>
</dbReference>
<protein>
    <recommendedName>
        <fullName evidence="3">glutamyl-tRNA reductase</fullName>
        <ecNumber evidence="3">1.2.1.70</ecNumber>
    </recommendedName>
</protein>
<dbReference type="EC" id="1.2.1.70" evidence="3"/>
<dbReference type="InterPro" id="IPR036453">
    <property type="entry name" value="GluRdtase_dimer_dom_sf"/>
</dbReference>
<dbReference type="InterPro" id="IPR000343">
    <property type="entry name" value="4pyrrol_synth_GluRdtase"/>
</dbReference>
<dbReference type="GO" id="GO:0019353">
    <property type="term" value="P:protoporphyrinogen IX biosynthetic process from glutamate"/>
    <property type="evidence" value="ECO:0007669"/>
    <property type="project" value="TreeGrafter"/>
</dbReference>
<dbReference type="EMBL" id="UOGI01000362">
    <property type="protein sequence ID" value="VAX34642.1"/>
    <property type="molecule type" value="Genomic_DNA"/>
</dbReference>
<name>A0A3B1D1N5_9ZZZZ</name>
<dbReference type="Gene3D" id="3.30.460.30">
    <property type="entry name" value="Glutamyl-tRNA reductase, N-terminal domain"/>
    <property type="match status" value="1"/>
</dbReference>
<dbReference type="InterPro" id="IPR015895">
    <property type="entry name" value="4pyrrol_synth_GluRdtase_N"/>
</dbReference>
<sequence length="443" mass="49581">AVYILWSKSATEGGSQLCKMRVLVTGLNHKTAPVEVREKLAFNGPGLEEGLSSFLQIPEVKGAMILSTCNRVEIYAHVSNPERAIDSVKSFLSEFHSIEPGALENSLYFYTDRDAIRHVFRVASSLDSMVVGEPQILGQLKDAFEFGLKKGATGILLNRLLKKAISVAKRVRTETRIAENAVSISYAAVELTKKIFTDLSEKRFMLLGAGEMAELAVRHLIKSGVKDVSVVNRTHERGVELAREFCGRAVRFEDFIKELVNTDIIICSTGAPSYILHKSDMQMIMKGRKNRAVFIIDISVPRNIDPEINDIDNVYLYDVDDLQGIVDSNIMGREKEAERAEGIIEEELEKFLKWQTSLDSVPTIVALRNRAEEIKQAELEKLMNRLEGVDEKQRKAIEYTVSAVVNKLIHPPTVALKEDSEDRDVLIAMIKRLYGIGENNGSQ</sequence>
<dbReference type="Gene3D" id="3.40.50.720">
    <property type="entry name" value="NAD(P)-binding Rossmann-like Domain"/>
    <property type="match status" value="1"/>
</dbReference>
<dbReference type="AlphaFoldDB" id="A0A3B1D1N5"/>
<dbReference type="PANTHER" id="PTHR43013">
    <property type="entry name" value="GLUTAMYL-TRNA REDUCTASE"/>
    <property type="match status" value="1"/>
</dbReference>
<evidence type="ECO:0000256" key="7">
    <source>
        <dbReference type="ARBA" id="ARBA00047464"/>
    </source>
</evidence>
<accession>A0A3B1D1N5</accession>
<dbReference type="GO" id="GO:0050661">
    <property type="term" value="F:NADP binding"/>
    <property type="evidence" value="ECO:0007669"/>
    <property type="project" value="InterPro"/>
</dbReference>
<gene>
    <name evidence="11" type="ORF">MNBD_NITROSPIRAE03-497</name>
</gene>
<dbReference type="PANTHER" id="PTHR43013:SF1">
    <property type="entry name" value="GLUTAMYL-TRNA REDUCTASE"/>
    <property type="match status" value="1"/>
</dbReference>
<dbReference type="NCBIfam" id="NF000744">
    <property type="entry name" value="PRK00045.1-3"/>
    <property type="match status" value="1"/>
</dbReference>
<dbReference type="PIRSF" id="PIRSF000445">
    <property type="entry name" value="4pyrrol_synth_GluRdtase"/>
    <property type="match status" value="1"/>
</dbReference>
<dbReference type="NCBIfam" id="TIGR01035">
    <property type="entry name" value="hemA"/>
    <property type="match status" value="1"/>
</dbReference>